<organism evidence="2 3">
    <name type="scientific">Acidiluteibacter ferrifornacis</name>
    <dbReference type="NCBI Taxonomy" id="2692424"/>
    <lineage>
        <taxon>Bacteria</taxon>
        <taxon>Pseudomonadati</taxon>
        <taxon>Bacteroidota</taxon>
        <taxon>Flavobacteriia</taxon>
        <taxon>Flavobacteriales</taxon>
        <taxon>Cryomorphaceae</taxon>
        <taxon>Acidiluteibacter</taxon>
    </lineage>
</organism>
<feature type="domain" description="DUF7793" evidence="1">
    <location>
        <begin position="33"/>
        <end position="138"/>
    </location>
</feature>
<dbReference type="AlphaFoldDB" id="A0A6N9NMM2"/>
<name>A0A6N9NMM2_9FLAO</name>
<evidence type="ECO:0000259" key="1">
    <source>
        <dbReference type="Pfam" id="PF25056"/>
    </source>
</evidence>
<dbReference type="EMBL" id="WWNE01000014">
    <property type="protein sequence ID" value="NBG67213.1"/>
    <property type="molecule type" value="Genomic_DNA"/>
</dbReference>
<dbReference type="InterPro" id="IPR056695">
    <property type="entry name" value="DUF7793"/>
</dbReference>
<gene>
    <name evidence="2" type="ORF">GQN54_13870</name>
</gene>
<dbReference type="Gene3D" id="3.40.970.30">
    <property type="entry name" value="yp_829618.1 like domains"/>
    <property type="match status" value="1"/>
</dbReference>
<dbReference type="RefSeq" id="WP_160634170.1">
    <property type="nucleotide sequence ID" value="NZ_WWNE01000014.1"/>
</dbReference>
<dbReference type="Pfam" id="PF25056">
    <property type="entry name" value="DUF7793"/>
    <property type="match status" value="1"/>
</dbReference>
<comment type="caution">
    <text evidence="2">The sequence shown here is derived from an EMBL/GenBank/DDBJ whole genome shotgun (WGS) entry which is preliminary data.</text>
</comment>
<proteinExistence type="predicted"/>
<accession>A0A6N9NMM2</accession>
<reference evidence="2 3" key="1">
    <citation type="submission" date="2019-12" db="EMBL/GenBank/DDBJ databases">
        <authorList>
            <person name="Zhao J."/>
        </authorList>
    </citation>
    <scope>NUCLEOTIDE SEQUENCE [LARGE SCALE GENOMIC DNA]</scope>
    <source>
        <strain evidence="2 3">S-15</strain>
    </source>
</reference>
<evidence type="ECO:0000313" key="3">
    <source>
        <dbReference type="Proteomes" id="UP000470771"/>
    </source>
</evidence>
<sequence>MTDEKINIFDVDSRTLVKDLTFARLYYINEIDLFEVEYQANCLIDQKEAMQIIQANREFNNSSNRLAMATATKEYFNMTSEARVIFSEQMKLDVGFQKMALVVNNLAYRILSNFFIRFNRPVVPTKVFNSRKKALDWLLE</sequence>
<evidence type="ECO:0000313" key="2">
    <source>
        <dbReference type="EMBL" id="NBG67213.1"/>
    </source>
</evidence>
<protein>
    <recommendedName>
        <fullName evidence="1">DUF7793 domain-containing protein</fullName>
    </recommendedName>
</protein>
<dbReference type="Proteomes" id="UP000470771">
    <property type="component" value="Unassembled WGS sequence"/>
</dbReference>
<keyword evidence="3" id="KW-1185">Reference proteome</keyword>